<accession>A0AAD9Z1T2</accession>
<evidence type="ECO:0000313" key="4">
    <source>
        <dbReference type="Proteomes" id="UP001276659"/>
    </source>
</evidence>
<evidence type="ECO:0000256" key="2">
    <source>
        <dbReference type="SAM" id="Phobius"/>
    </source>
</evidence>
<feature type="compositionally biased region" description="Polar residues" evidence="1">
    <location>
        <begin position="354"/>
        <end position="368"/>
    </location>
</feature>
<organism evidence="3 4">
    <name type="scientific">Lepraria neglecta</name>
    <dbReference type="NCBI Taxonomy" id="209136"/>
    <lineage>
        <taxon>Eukaryota</taxon>
        <taxon>Fungi</taxon>
        <taxon>Dikarya</taxon>
        <taxon>Ascomycota</taxon>
        <taxon>Pezizomycotina</taxon>
        <taxon>Lecanoromycetes</taxon>
        <taxon>OSLEUM clade</taxon>
        <taxon>Lecanoromycetidae</taxon>
        <taxon>Lecanorales</taxon>
        <taxon>Lecanorineae</taxon>
        <taxon>Stereocaulaceae</taxon>
        <taxon>Lepraria</taxon>
    </lineage>
</organism>
<dbReference type="PANTHER" id="PTHR35184">
    <property type="entry name" value="YALI0C10208P"/>
    <property type="match status" value="1"/>
</dbReference>
<dbReference type="InterPro" id="IPR021460">
    <property type="entry name" value="DUF3112"/>
</dbReference>
<feature type="transmembrane region" description="Helical" evidence="2">
    <location>
        <begin position="212"/>
        <end position="229"/>
    </location>
</feature>
<feature type="transmembrane region" description="Helical" evidence="2">
    <location>
        <begin position="249"/>
        <end position="269"/>
    </location>
</feature>
<keyword evidence="4" id="KW-1185">Reference proteome</keyword>
<proteinExistence type="predicted"/>
<dbReference type="EMBL" id="JASNWA010000009">
    <property type="protein sequence ID" value="KAK3170129.1"/>
    <property type="molecule type" value="Genomic_DNA"/>
</dbReference>
<feature type="compositionally biased region" description="Basic and acidic residues" evidence="1">
    <location>
        <begin position="324"/>
        <end position="347"/>
    </location>
</feature>
<feature type="transmembrane region" description="Helical" evidence="2">
    <location>
        <begin position="174"/>
        <end position="192"/>
    </location>
</feature>
<feature type="transmembrane region" description="Helical" evidence="2">
    <location>
        <begin position="20"/>
        <end position="43"/>
    </location>
</feature>
<keyword evidence="2" id="KW-1133">Transmembrane helix</keyword>
<evidence type="ECO:0000256" key="1">
    <source>
        <dbReference type="SAM" id="MobiDB-lite"/>
    </source>
</evidence>
<dbReference type="AlphaFoldDB" id="A0AAD9Z1T2"/>
<feature type="transmembrane region" description="Helical" evidence="2">
    <location>
        <begin position="55"/>
        <end position="79"/>
    </location>
</feature>
<name>A0AAD9Z1T2_9LECA</name>
<dbReference type="Pfam" id="PF11309">
    <property type="entry name" value="DUF3112"/>
    <property type="match status" value="1"/>
</dbReference>
<evidence type="ECO:0000313" key="3">
    <source>
        <dbReference type="EMBL" id="KAK3170129.1"/>
    </source>
</evidence>
<comment type="caution">
    <text evidence="3">The sequence shown here is derived from an EMBL/GenBank/DDBJ whole genome shotgun (WGS) entry which is preliminary data.</text>
</comment>
<sequence>MGSSPPYPPTTASLGLIPTISLDVPICAVFLVLFIIGAASHMTIFQVNRARGHKFIISGMMFGFCMARITTMVMRIVWATRPTNIRIAIAANIFVYAGVVLLFVVNVIFAQRILRACHPKTGWHPLFHHCFTALYVLIVLTLIMLITSVIQSFYTLNNNTIRIDRSILLYGETFYCVISFLPILMVIGGLIIPRETRVEKFGQGRFRTKIRILLTTSLLLCLGACFRAGTNYAGGDRPIKDPAGYQGKACFYIFNFTIEIIVILLYVIVRVDKRFWVPDHSKKSGDYSRGRDIQDRKGENESAKSGGKGNMGDMITTEEETFDDMTHEEMIRSSTREKVVDEEKGAEGDESTPVPLSNHQSVMEANGV</sequence>
<protein>
    <submittedName>
        <fullName evidence="3">Uncharacterized protein</fullName>
    </submittedName>
</protein>
<feature type="transmembrane region" description="Helical" evidence="2">
    <location>
        <begin position="85"/>
        <end position="109"/>
    </location>
</feature>
<gene>
    <name evidence="3" type="ORF">OEA41_009515</name>
</gene>
<keyword evidence="2" id="KW-0812">Transmembrane</keyword>
<feature type="transmembrane region" description="Helical" evidence="2">
    <location>
        <begin position="130"/>
        <end position="154"/>
    </location>
</feature>
<feature type="region of interest" description="Disordered" evidence="1">
    <location>
        <begin position="281"/>
        <end position="368"/>
    </location>
</feature>
<dbReference type="PANTHER" id="PTHR35184:SF1">
    <property type="entry name" value="INTEGRAL MEMBRANE PROTEIN"/>
    <property type="match status" value="1"/>
</dbReference>
<feature type="compositionally biased region" description="Basic and acidic residues" evidence="1">
    <location>
        <begin position="281"/>
        <end position="302"/>
    </location>
</feature>
<keyword evidence="2" id="KW-0472">Membrane</keyword>
<dbReference type="Proteomes" id="UP001276659">
    <property type="component" value="Unassembled WGS sequence"/>
</dbReference>
<reference evidence="3" key="1">
    <citation type="submission" date="2022-11" db="EMBL/GenBank/DDBJ databases">
        <title>Chromosomal genome sequence assembly and mating type (MAT) locus characterization of the leprose asexual lichenized fungus Lepraria neglecta (Nyl.) Erichsen.</title>
        <authorList>
            <person name="Allen J.L."/>
            <person name="Pfeffer B."/>
        </authorList>
    </citation>
    <scope>NUCLEOTIDE SEQUENCE</scope>
    <source>
        <strain evidence="3">Allen 5258</strain>
    </source>
</reference>